<sequence>MDYQRHLNDKQQMRAVIHKLQQQLKKSAEDVAIVTKKLDETVATHQLEVLEWKQFQQDLLTTVRVAHDYKTHAEDELQRVLLENQNLKAKIAEFEKINQPTFYNVHSPSIGRVKRVIDSIEKANDCVNKRQKLKKRTSMELQVTCDMPTYRRVTANKRRSSNFDKSFVVKKNSLVSVVKVKGGGAKRNALLKWCQLKTVGYKGINVTNFSSSWNDGLAFCALLHTYLPDKISYEELNARNKRKNFIVAFRAADSVGISCNLNLKDMVAIESPDWQDVMTFVAAIYKHFET</sequence>
<feature type="domain" description="Calponin-homology (CH)" evidence="4">
    <location>
        <begin position="184"/>
        <end position="289"/>
    </location>
</feature>
<evidence type="ECO:0000256" key="1">
    <source>
        <dbReference type="ARBA" id="ARBA00009452"/>
    </source>
</evidence>
<dbReference type="InterPro" id="IPR050540">
    <property type="entry name" value="F-actin_Monoox_Mical"/>
</dbReference>
<name>T1J934_STRMM</name>
<protein>
    <recommendedName>
        <fullName evidence="4">Calponin-homology (CH) domain-containing protein</fullName>
    </recommendedName>
</protein>
<dbReference type="AlphaFoldDB" id="T1J934"/>
<dbReference type="InterPro" id="IPR036872">
    <property type="entry name" value="CH_dom_sf"/>
</dbReference>
<dbReference type="Gene3D" id="1.10.418.10">
    <property type="entry name" value="Calponin-like domain"/>
    <property type="match status" value="1"/>
</dbReference>
<feature type="coiled-coil region" evidence="3">
    <location>
        <begin position="70"/>
        <end position="97"/>
    </location>
</feature>
<dbReference type="OMA" id="EKANDCV"/>
<reference evidence="6" key="1">
    <citation type="submission" date="2011-05" db="EMBL/GenBank/DDBJ databases">
        <authorList>
            <person name="Richards S.R."/>
            <person name="Qu J."/>
            <person name="Jiang H."/>
            <person name="Jhangiani S.N."/>
            <person name="Agravi P."/>
            <person name="Goodspeed R."/>
            <person name="Gross S."/>
            <person name="Mandapat C."/>
            <person name="Jackson L."/>
            <person name="Mathew T."/>
            <person name="Pu L."/>
            <person name="Thornton R."/>
            <person name="Saada N."/>
            <person name="Wilczek-Boney K.B."/>
            <person name="Lee S."/>
            <person name="Kovar C."/>
            <person name="Wu Y."/>
            <person name="Scherer S.E."/>
            <person name="Worley K.C."/>
            <person name="Muzny D.M."/>
            <person name="Gibbs R."/>
        </authorList>
    </citation>
    <scope>NUCLEOTIDE SEQUENCE</scope>
    <source>
        <strain evidence="6">Brora</strain>
    </source>
</reference>
<dbReference type="PROSITE" id="PS50021">
    <property type="entry name" value="CH"/>
    <property type="match status" value="1"/>
</dbReference>
<accession>T1J934</accession>
<organism evidence="5 6">
    <name type="scientific">Strigamia maritima</name>
    <name type="common">European centipede</name>
    <name type="synonym">Geophilus maritimus</name>
    <dbReference type="NCBI Taxonomy" id="126957"/>
    <lineage>
        <taxon>Eukaryota</taxon>
        <taxon>Metazoa</taxon>
        <taxon>Ecdysozoa</taxon>
        <taxon>Arthropoda</taxon>
        <taxon>Myriapoda</taxon>
        <taxon>Chilopoda</taxon>
        <taxon>Pleurostigmophora</taxon>
        <taxon>Geophilomorpha</taxon>
        <taxon>Linotaeniidae</taxon>
        <taxon>Strigamia</taxon>
    </lineage>
</organism>
<dbReference type="Proteomes" id="UP000014500">
    <property type="component" value="Unassembled WGS sequence"/>
</dbReference>
<dbReference type="PANTHER" id="PTHR23167:SF69">
    <property type="entry name" value="FI18193P1"/>
    <property type="match status" value="1"/>
</dbReference>
<evidence type="ECO:0000313" key="5">
    <source>
        <dbReference type="EnsemblMetazoa" id="SMAR010225-PA"/>
    </source>
</evidence>
<dbReference type="EnsemblMetazoa" id="SMAR010225-RA">
    <property type="protein sequence ID" value="SMAR010225-PA"/>
    <property type="gene ID" value="SMAR010225"/>
</dbReference>
<keyword evidence="2 3" id="KW-0175">Coiled coil</keyword>
<reference evidence="5" key="2">
    <citation type="submission" date="2015-02" db="UniProtKB">
        <authorList>
            <consortium name="EnsemblMetazoa"/>
        </authorList>
    </citation>
    <scope>IDENTIFICATION</scope>
</reference>
<dbReference type="Pfam" id="PF00307">
    <property type="entry name" value="CH"/>
    <property type="match status" value="1"/>
</dbReference>
<evidence type="ECO:0000256" key="3">
    <source>
        <dbReference type="SAM" id="Coils"/>
    </source>
</evidence>
<dbReference type="SUPFAM" id="SSF47576">
    <property type="entry name" value="Calponin-homology domain, CH-domain"/>
    <property type="match status" value="1"/>
</dbReference>
<evidence type="ECO:0000313" key="6">
    <source>
        <dbReference type="Proteomes" id="UP000014500"/>
    </source>
</evidence>
<dbReference type="FunFam" id="1.10.418.10:FF:000020">
    <property type="entry name" value="Cytospin-A isoform 1"/>
    <property type="match status" value="1"/>
</dbReference>
<keyword evidence="6" id="KW-1185">Reference proteome</keyword>
<evidence type="ECO:0000259" key="4">
    <source>
        <dbReference type="PROSITE" id="PS50021"/>
    </source>
</evidence>
<dbReference type="SMART" id="SM00033">
    <property type="entry name" value="CH"/>
    <property type="match status" value="1"/>
</dbReference>
<dbReference type="InterPro" id="IPR001715">
    <property type="entry name" value="CH_dom"/>
</dbReference>
<feature type="coiled-coil region" evidence="3">
    <location>
        <begin position="3"/>
        <end position="37"/>
    </location>
</feature>
<dbReference type="HOGENOM" id="CLU_085510_0_0_1"/>
<comment type="similarity">
    <text evidence="1">Belongs to the cytospin-A family.</text>
</comment>
<dbReference type="STRING" id="126957.T1J934"/>
<proteinExistence type="inferred from homology"/>
<dbReference type="eggNOG" id="KOG4678">
    <property type="taxonomic scope" value="Eukaryota"/>
</dbReference>
<evidence type="ECO:0000256" key="2">
    <source>
        <dbReference type="ARBA" id="ARBA00023054"/>
    </source>
</evidence>
<dbReference type="PANTHER" id="PTHR23167">
    <property type="entry name" value="CALPONIN HOMOLOGY DOMAIN-CONTAINING PROTEIN DDB_G0272472-RELATED"/>
    <property type="match status" value="1"/>
</dbReference>
<dbReference type="PhylomeDB" id="T1J934"/>
<dbReference type="EMBL" id="JH431969">
    <property type="status" value="NOT_ANNOTATED_CDS"/>
    <property type="molecule type" value="Genomic_DNA"/>
</dbReference>